<dbReference type="WBParaSite" id="SVE_0209500.1">
    <property type="protein sequence ID" value="SVE_0209500.1"/>
    <property type="gene ID" value="SVE_0209500"/>
</dbReference>
<keyword evidence="1" id="KW-1185">Reference proteome</keyword>
<reference evidence="2" key="2">
    <citation type="submission" date="2015-08" db="UniProtKB">
        <authorList>
            <consortium name="WormBaseParasite"/>
        </authorList>
    </citation>
    <scope>IDENTIFICATION</scope>
</reference>
<reference evidence="1" key="1">
    <citation type="submission" date="2014-07" db="EMBL/GenBank/DDBJ databases">
        <authorList>
            <person name="Martin A.A"/>
            <person name="De Silva N."/>
        </authorList>
    </citation>
    <scope>NUCLEOTIDE SEQUENCE</scope>
</reference>
<name>A0A0K0EZY5_STRVS</name>
<evidence type="ECO:0000313" key="2">
    <source>
        <dbReference type="WBParaSite" id="SVE_0209500.1"/>
    </source>
</evidence>
<dbReference type="Proteomes" id="UP000035680">
    <property type="component" value="Unassembled WGS sequence"/>
</dbReference>
<proteinExistence type="predicted"/>
<sequence length="116" mass="13609">MFRYIITYLKCLRHGFTTARILPSSVEELLRLSVECALLNLKELRTMAEDMLSSYQSSEDNNYENDLDRFAYFNPTSDRYYLSGDPYLFFYILSYLNCKRNGFVTSGVLPSCVEYL</sequence>
<protein>
    <submittedName>
        <fullName evidence="2">BTB/POZ domain-containing protein</fullName>
    </submittedName>
</protein>
<evidence type="ECO:0000313" key="1">
    <source>
        <dbReference type="Proteomes" id="UP000035680"/>
    </source>
</evidence>
<dbReference type="AlphaFoldDB" id="A0A0K0EZY5"/>
<organism evidence="1 2">
    <name type="scientific">Strongyloides venezuelensis</name>
    <name type="common">Threadworm</name>
    <dbReference type="NCBI Taxonomy" id="75913"/>
    <lineage>
        <taxon>Eukaryota</taxon>
        <taxon>Metazoa</taxon>
        <taxon>Ecdysozoa</taxon>
        <taxon>Nematoda</taxon>
        <taxon>Chromadorea</taxon>
        <taxon>Rhabditida</taxon>
        <taxon>Tylenchina</taxon>
        <taxon>Panagrolaimomorpha</taxon>
        <taxon>Strongyloidoidea</taxon>
        <taxon>Strongyloididae</taxon>
        <taxon>Strongyloides</taxon>
    </lineage>
</organism>
<accession>A0A0K0EZY5</accession>